<name>A0A9D2AZ63_9SPHI</name>
<evidence type="ECO:0000313" key="3">
    <source>
        <dbReference type="Proteomes" id="UP000824156"/>
    </source>
</evidence>
<protein>
    <submittedName>
        <fullName evidence="2">Uncharacterized protein</fullName>
    </submittedName>
</protein>
<dbReference type="Proteomes" id="UP000824156">
    <property type="component" value="Unassembled WGS sequence"/>
</dbReference>
<feature type="chain" id="PRO_5038537097" evidence="1">
    <location>
        <begin position="21"/>
        <end position="156"/>
    </location>
</feature>
<dbReference type="AlphaFoldDB" id="A0A9D2AZ63"/>
<evidence type="ECO:0000313" key="2">
    <source>
        <dbReference type="EMBL" id="HIX54551.1"/>
    </source>
</evidence>
<evidence type="ECO:0000256" key="1">
    <source>
        <dbReference type="SAM" id="SignalP"/>
    </source>
</evidence>
<accession>A0A9D2AZ63</accession>
<proteinExistence type="predicted"/>
<organism evidence="2 3">
    <name type="scientific">Candidatus Sphingobacterium stercoripullorum</name>
    <dbReference type="NCBI Taxonomy" id="2838759"/>
    <lineage>
        <taxon>Bacteria</taxon>
        <taxon>Pseudomonadati</taxon>
        <taxon>Bacteroidota</taxon>
        <taxon>Sphingobacteriia</taxon>
        <taxon>Sphingobacteriales</taxon>
        <taxon>Sphingobacteriaceae</taxon>
        <taxon>Sphingobacterium</taxon>
    </lineage>
</organism>
<sequence length="156" mass="18278">MRIILLFSFLLVLSGPRASANTLTSDSLEAKDDYQVMYEFIKDIHDPDIALDVILSSHVHITQVEDQELLEYLLASLEEMRLNLSNRDLKQINFIPFNELPRKKRSEIDPEDLDPEKLYVMYHKDREMYGLYVNEQVIQSFTLVSKGNHQAHFVTY</sequence>
<dbReference type="EMBL" id="DXEZ01000163">
    <property type="protein sequence ID" value="HIX54551.1"/>
    <property type="molecule type" value="Genomic_DNA"/>
</dbReference>
<keyword evidence="1" id="KW-0732">Signal</keyword>
<comment type="caution">
    <text evidence="2">The sequence shown here is derived from an EMBL/GenBank/DDBJ whole genome shotgun (WGS) entry which is preliminary data.</text>
</comment>
<reference evidence="2" key="2">
    <citation type="submission" date="2021-04" db="EMBL/GenBank/DDBJ databases">
        <authorList>
            <person name="Gilroy R."/>
        </authorList>
    </citation>
    <scope>NUCLEOTIDE SEQUENCE</scope>
    <source>
        <strain evidence="2">1719</strain>
    </source>
</reference>
<gene>
    <name evidence="2" type="ORF">H9853_05955</name>
</gene>
<reference evidence="2" key="1">
    <citation type="journal article" date="2021" name="PeerJ">
        <title>Extensive microbial diversity within the chicken gut microbiome revealed by metagenomics and culture.</title>
        <authorList>
            <person name="Gilroy R."/>
            <person name="Ravi A."/>
            <person name="Getino M."/>
            <person name="Pursley I."/>
            <person name="Horton D.L."/>
            <person name="Alikhan N.F."/>
            <person name="Baker D."/>
            <person name="Gharbi K."/>
            <person name="Hall N."/>
            <person name="Watson M."/>
            <person name="Adriaenssens E.M."/>
            <person name="Foster-Nyarko E."/>
            <person name="Jarju S."/>
            <person name="Secka A."/>
            <person name="Antonio M."/>
            <person name="Oren A."/>
            <person name="Chaudhuri R.R."/>
            <person name="La Ragione R."/>
            <person name="Hildebrand F."/>
            <person name="Pallen M.J."/>
        </authorList>
    </citation>
    <scope>NUCLEOTIDE SEQUENCE</scope>
    <source>
        <strain evidence="2">1719</strain>
    </source>
</reference>
<feature type="signal peptide" evidence="1">
    <location>
        <begin position="1"/>
        <end position="20"/>
    </location>
</feature>